<dbReference type="EMBL" id="MF593909">
    <property type="protein sequence ID" value="AXB87327.1"/>
    <property type="molecule type" value="mRNA"/>
</dbReference>
<organism evidence="1">
    <name type="scientific">Tropidothorax elegans</name>
    <dbReference type="NCBI Taxonomy" id="2233830"/>
    <lineage>
        <taxon>Eukaryota</taxon>
        <taxon>Metazoa</taxon>
        <taxon>Ecdysozoa</taxon>
        <taxon>Arthropoda</taxon>
        <taxon>Hexapoda</taxon>
        <taxon>Insecta</taxon>
        <taxon>Pterygota</taxon>
        <taxon>Neoptera</taxon>
        <taxon>Paraneoptera</taxon>
        <taxon>Hemiptera</taxon>
        <taxon>Heteroptera</taxon>
        <taxon>Panheteroptera</taxon>
        <taxon>Pentatomomorpha</taxon>
        <taxon>Lygaeoidea</taxon>
        <taxon>Lygaeidae</taxon>
        <taxon>Lygaeinae</taxon>
        <taxon>Tropidothorax</taxon>
    </lineage>
</organism>
<sequence length="111" mass="12557">MMISCNKISFVCSLTDDVENLKNRKLPQSKEGKCMMACILKKLNVINKDGKFEVATVKTWMADKYKGNTVKLTRAYARADNCAEQLPAIEDECEFAAKLLECTKKNKKLKS</sequence>
<protein>
    <submittedName>
        <fullName evidence="1">Odorant-binding protein 12</fullName>
    </submittedName>
</protein>
<dbReference type="GO" id="GO:0005549">
    <property type="term" value="F:odorant binding"/>
    <property type="evidence" value="ECO:0007669"/>
    <property type="project" value="InterPro"/>
</dbReference>
<dbReference type="InterPro" id="IPR036728">
    <property type="entry name" value="PBP_GOBP_sf"/>
</dbReference>
<dbReference type="SUPFAM" id="SSF47565">
    <property type="entry name" value="Insect pheromone/odorant-binding proteins"/>
    <property type="match status" value="1"/>
</dbReference>
<proteinExistence type="evidence at transcript level"/>
<evidence type="ECO:0000313" key="1">
    <source>
        <dbReference type="EMBL" id="AXB87327.1"/>
    </source>
</evidence>
<dbReference type="Pfam" id="PF01395">
    <property type="entry name" value="PBP_GOBP"/>
    <property type="match status" value="1"/>
</dbReference>
<accession>A0A2Z5EM69</accession>
<dbReference type="Gene3D" id="1.10.238.20">
    <property type="entry name" value="Pheromone/general odorant binding protein domain"/>
    <property type="match status" value="1"/>
</dbReference>
<dbReference type="AlphaFoldDB" id="A0A2Z5EM69"/>
<reference evidence="1" key="2">
    <citation type="submission" date="2017-08" db="EMBL/GenBank/DDBJ databases">
        <authorList>
            <person name="de Groot N.N."/>
        </authorList>
    </citation>
    <scope>NUCLEOTIDE SEQUENCE</scope>
    <source>
        <tissue evidence="1">Antenna</tissue>
    </source>
</reference>
<dbReference type="CDD" id="cd23992">
    <property type="entry name" value="PBP_GOBP"/>
    <property type="match status" value="1"/>
</dbReference>
<name>A0A2Z5EM69_9HEMI</name>
<gene>
    <name evidence="1" type="primary">OBP12</name>
</gene>
<dbReference type="InterPro" id="IPR006170">
    <property type="entry name" value="PBP/GOBP"/>
</dbReference>
<reference evidence="1" key="1">
    <citation type="journal article" date="2015" name="PLoS ONE">
        <title>Molecular Characterization and Expression Profiling of Odorant-Binding Proteins in Apolygus lucorum.</title>
        <authorList>
            <person name="Yuan H.B."/>
            <person name="Ding Y.X."/>
            <person name="Gu S.H."/>
            <person name="Sun L."/>
            <person name="Zhu X.Q."/>
            <person name="Liu H.W."/>
            <person name="Dhiloo K.H."/>
            <person name="Zhang Y.J."/>
            <person name="Guo Y.Y."/>
        </authorList>
    </citation>
    <scope>NUCLEOTIDE SEQUENCE</scope>
    <source>
        <tissue evidence="1">Antenna</tissue>
    </source>
</reference>